<sequence length="79" mass="8759">MKVKVTSPDHSNRHAKLLVADAVNNFPLSYVRATSSDAMKSKVISGSSIRPSLVNMHLLHIMIIKYCLRLALGPRNICE</sequence>
<comment type="caution">
    <text evidence="1">The sequence shown here is derived from an EMBL/GenBank/DDBJ whole genome shotgun (WGS) entry which is preliminary data.</text>
</comment>
<dbReference type="EMBL" id="CM047591">
    <property type="protein sequence ID" value="KAI9918915.1"/>
    <property type="molecule type" value="Genomic_DNA"/>
</dbReference>
<proteinExistence type="predicted"/>
<organism evidence="1 2">
    <name type="scientific">Peronosclerospora sorghi</name>
    <dbReference type="NCBI Taxonomy" id="230839"/>
    <lineage>
        <taxon>Eukaryota</taxon>
        <taxon>Sar</taxon>
        <taxon>Stramenopiles</taxon>
        <taxon>Oomycota</taxon>
        <taxon>Peronosporomycetes</taxon>
        <taxon>Peronosporales</taxon>
        <taxon>Peronosporaceae</taxon>
        <taxon>Peronosclerospora</taxon>
    </lineage>
</organism>
<reference evidence="1 2" key="1">
    <citation type="journal article" date="2022" name="bioRxiv">
        <title>The genome of the oomycete Peronosclerospora sorghi, a cosmopolitan pathogen of maize and sorghum, is inflated with dispersed pseudogenes.</title>
        <authorList>
            <person name="Fletcher K."/>
            <person name="Martin F."/>
            <person name="Isakeit T."/>
            <person name="Cavanaugh K."/>
            <person name="Magill C."/>
            <person name="Michelmore R."/>
        </authorList>
    </citation>
    <scope>NUCLEOTIDE SEQUENCE [LARGE SCALE GENOMIC DNA]</scope>
    <source>
        <strain evidence="1">P6</strain>
    </source>
</reference>
<evidence type="ECO:0000313" key="1">
    <source>
        <dbReference type="EMBL" id="KAI9918915.1"/>
    </source>
</evidence>
<protein>
    <submittedName>
        <fullName evidence="1">Uncharacterized protein</fullName>
    </submittedName>
</protein>
<accession>A0ACC0WJS2</accession>
<dbReference type="Proteomes" id="UP001163321">
    <property type="component" value="Chromosome 12"/>
</dbReference>
<name>A0ACC0WJS2_9STRA</name>
<keyword evidence="2" id="KW-1185">Reference proteome</keyword>
<evidence type="ECO:0000313" key="2">
    <source>
        <dbReference type="Proteomes" id="UP001163321"/>
    </source>
</evidence>
<gene>
    <name evidence="1" type="ORF">PsorP6_011414</name>
</gene>